<dbReference type="GO" id="GO:0005886">
    <property type="term" value="C:plasma membrane"/>
    <property type="evidence" value="ECO:0007669"/>
    <property type="project" value="TreeGrafter"/>
</dbReference>
<keyword evidence="2 5" id="KW-0812">Transmembrane</keyword>
<organism evidence="7 8">
    <name type="scientific">Rhizodiscina lignyota</name>
    <dbReference type="NCBI Taxonomy" id="1504668"/>
    <lineage>
        <taxon>Eukaryota</taxon>
        <taxon>Fungi</taxon>
        <taxon>Dikarya</taxon>
        <taxon>Ascomycota</taxon>
        <taxon>Pezizomycotina</taxon>
        <taxon>Dothideomycetes</taxon>
        <taxon>Pleosporomycetidae</taxon>
        <taxon>Aulographales</taxon>
        <taxon>Rhizodiscinaceae</taxon>
        <taxon>Rhizodiscina</taxon>
    </lineage>
</organism>
<evidence type="ECO:0000259" key="6">
    <source>
        <dbReference type="PROSITE" id="PS50850"/>
    </source>
</evidence>
<feature type="transmembrane region" description="Helical" evidence="5">
    <location>
        <begin position="40"/>
        <end position="63"/>
    </location>
</feature>
<feature type="transmembrane region" description="Helical" evidence="5">
    <location>
        <begin position="392"/>
        <end position="411"/>
    </location>
</feature>
<keyword evidence="8" id="KW-1185">Reference proteome</keyword>
<evidence type="ECO:0000256" key="4">
    <source>
        <dbReference type="ARBA" id="ARBA00023136"/>
    </source>
</evidence>
<dbReference type="SUPFAM" id="SSF103473">
    <property type="entry name" value="MFS general substrate transporter"/>
    <property type="match status" value="1"/>
</dbReference>
<dbReference type="InterPro" id="IPR036259">
    <property type="entry name" value="MFS_trans_sf"/>
</dbReference>
<protein>
    <submittedName>
        <fullName evidence="7">MFS general substrate transporter</fullName>
    </submittedName>
</protein>
<dbReference type="OrthoDB" id="440553at2759"/>
<dbReference type="Pfam" id="PF07690">
    <property type="entry name" value="MFS_1"/>
    <property type="match status" value="1"/>
</dbReference>
<feature type="transmembrane region" description="Helical" evidence="5">
    <location>
        <begin position="326"/>
        <end position="348"/>
    </location>
</feature>
<feature type="transmembrane region" description="Helical" evidence="5">
    <location>
        <begin position="284"/>
        <end position="305"/>
    </location>
</feature>
<keyword evidence="3 5" id="KW-1133">Transmembrane helix</keyword>
<proteinExistence type="predicted"/>
<dbReference type="PROSITE" id="PS50850">
    <property type="entry name" value="MFS"/>
    <property type="match status" value="1"/>
</dbReference>
<feature type="transmembrane region" description="Helical" evidence="5">
    <location>
        <begin position="423"/>
        <end position="449"/>
    </location>
</feature>
<reference evidence="7" key="1">
    <citation type="journal article" date="2020" name="Stud. Mycol.">
        <title>101 Dothideomycetes genomes: a test case for predicting lifestyles and emergence of pathogens.</title>
        <authorList>
            <person name="Haridas S."/>
            <person name="Albert R."/>
            <person name="Binder M."/>
            <person name="Bloem J."/>
            <person name="Labutti K."/>
            <person name="Salamov A."/>
            <person name="Andreopoulos B."/>
            <person name="Baker S."/>
            <person name="Barry K."/>
            <person name="Bills G."/>
            <person name="Bluhm B."/>
            <person name="Cannon C."/>
            <person name="Castanera R."/>
            <person name="Culley D."/>
            <person name="Daum C."/>
            <person name="Ezra D."/>
            <person name="Gonzalez J."/>
            <person name="Henrissat B."/>
            <person name="Kuo A."/>
            <person name="Liang C."/>
            <person name="Lipzen A."/>
            <person name="Lutzoni F."/>
            <person name="Magnuson J."/>
            <person name="Mondo S."/>
            <person name="Nolan M."/>
            <person name="Ohm R."/>
            <person name="Pangilinan J."/>
            <person name="Park H.-J."/>
            <person name="Ramirez L."/>
            <person name="Alfaro M."/>
            <person name="Sun H."/>
            <person name="Tritt A."/>
            <person name="Yoshinaga Y."/>
            <person name="Zwiers L.-H."/>
            <person name="Turgeon B."/>
            <person name="Goodwin S."/>
            <person name="Spatafora J."/>
            <person name="Crous P."/>
            <person name="Grigoriev I."/>
        </authorList>
    </citation>
    <scope>NUCLEOTIDE SEQUENCE</scope>
    <source>
        <strain evidence="7">CBS 133067</strain>
    </source>
</reference>
<keyword evidence="4 5" id="KW-0472">Membrane</keyword>
<feature type="transmembrane region" description="Helical" evidence="5">
    <location>
        <begin position="461"/>
        <end position="480"/>
    </location>
</feature>
<evidence type="ECO:0000256" key="1">
    <source>
        <dbReference type="ARBA" id="ARBA00004141"/>
    </source>
</evidence>
<feature type="transmembrane region" description="Helical" evidence="5">
    <location>
        <begin position="174"/>
        <end position="193"/>
    </location>
</feature>
<dbReference type="AlphaFoldDB" id="A0A9P4ILI7"/>
<dbReference type="InterPro" id="IPR011701">
    <property type="entry name" value="MFS"/>
</dbReference>
<evidence type="ECO:0000256" key="5">
    <source>
        <dbReference type="SAM" id="Phobius"/>
    </source>
</evidence>
<dbReference type="PANTHER" id="PTHR23501:SF43">
    <property type="entry name" value="MULTIDRUG TRANSPORTER, PUTATIVE (AFU_ORTHOLOGUE AFUA_6G03040)-RELATED"/>
    <property type="match status" value="1"/>
</dbReference>
<feature type="domain" description="Major facilitator superfamily (MFS) profile" evidence="6">
    <location>
        <begin position="52"/>
        <end position="552"/>
    </location>
</feature>
<name>A0A9P4ILI7_9PEZI</name>
<evidence type="ECO:0000256" key="3">
    <source>
        <dbReference type="ARBA" id="ARBA00022989"/>
    </source>
</evidence>
<dbReference type="PANTHER" id="PTHR23501">
    <property type="entry name" value="MAJOR FACILITATOR SUPERFAMILY"/>
    <property type="match status" value="1"/>
</dbReference>
<evidence type="ECO:0000313" key="7">
    <source>
        <dbReference type="EMBL" id="KAF2103746.1"/>
    </source>
</evidence>
<dbReference type="EMBL" id="ML978121">
    <property type="protein sequence ID" value="KAF2103746.1"/>
    <property type="molecule type" value="Genomic_DNA"/>
</dbReference>
<evidence type="ECO:0000313" key="8">
    <source>
        <dbReference type="Proteomes" id="UP000799772"/>
    </source>
</evidence>
<feature type="transmembrane region" description="Helical" evidence="5">
    <location>
        <begin position="528"/>
        <end position="548"/>
    </location>
</feature>
<evidence type="ECO:0000256" key="2">
    <source>
        <dbReference type="ARBA" id="ARBA00022692"/>
    </source>
</evidence>
<feature type="transmembrane region" description="Helical" evidence="5">
    <location>
        <begin position="205"/>
        <end position="231"/>
    </location>
</feature>
<gene>
    <name evidence="7" type="ORF">NA57DRAFT_62617</name>
</gene>
<feature type="transmembrane region" description="Helical" evidence="5">
    <location>
        <begin position="368"/>
        <end position="385"/>
    </location>
</feature>
<feature type="transmembrane region" description="Helical" evidence="5">
    <location>
        <begin position="88"/>
        <end position="105"/>
    </location>
</feature>
<comment type="subcellular location">
    <subcellularLocation>
        <location evidence="1">Membrane</location>
        <topology evidence="1">Multi-pass membrane protein</topology>
    </subcellularLocation>
</comment>
<dbReference type="Gene3D" id="1.20.1250.20">
    <property type="entry name" value="MFS general substrate transporter like domains"/>
    <property type="match status" value="2"/>
</dbReference>
<dbReference type="InterPro" id="IPR020846">
    <property type="entry name" value="MFS_dom"/>
</dbReference>
<accession>A0A9P4ILI7</accession>
<dbReference type="GO" id="GO:0022857">
    <property type="term" value="F:transmembrane transporter activity"/>
    <property type="evidence" value="ECO:0007669"/>
    <property type="project" value="InterPro"/>
</dbReference>
<feature type="transmembrane region" description="Helical" evidence="5">
    <location>
        <begin position="252"/>
        <end position="272"/>
    </location>
</feature>
<dbReference type="Proteomes" id="UP000799772">
    <property type="component" value="Unassembled WGS sequence"/>
</dbReference>
<sequence length="562" mass="60002">MSVKPGGPDQLRFSAKDEFLASITVRPHGTSSARKHVKRVSIVVTGFPVFGTSLACALATAAVNMEVPIIATSLVKIVEDLNGFEQQGWVITGYLITYTTLLVIWAKLSAITGRKTANIASCFIFTVFSGGCGAAQTMHQLIILRTFQGIGAAGMQACATATVYELVPKEKVPVFASMIMAATALGSLFGPMIGGALSEKGQWRWVFLINVPLGAVIMLLFSFSIPANFPYQNNPRYKPPTLRQRFKSLRRLDFAGTILLLTASVLLVAAILEGGIAFKWDSAASIVLFTISGLLFIAFIVNERIVSGDKVEQEPLFPWRFVTNRVWLGTLALSLLCAVPYNTALILLPQRFQIVEGDSPFRSGLRLIPFNLFVAVGAVIANAIAGKLKVPPMYVCVVGAIIESVGVGLLSTLPKDSGSPGLVYFYEILGGLGVGIPFGISLGIVPYIIDKRDTDIGGGCALQARIFGGALGLSIATTVLNNHLSSHFGAMGQQAQDRLQADAVSFIASLPPTAQHGVIEVFGEGYSIVFKIMAGFAVAQVFAVILMYRNPPVSMSSNQTAE</sequence>
<comment type="caution">
    <text evidence="7">The sequence shown here is derived from an EMBL/GenBank/DDBJ whole genome shotgun (WGS) entry which is preliminary data.</text>
</comment>